<dbReference type="InterPro" id="IPR036582">
    <property type="entry name" value="Mao_N_sf"/>
</dbReference>
<dbReference type="InParanoid" id="A0A140L3S6"/>
<dbReference type="Gene3D" id="3.30.457.10">
    <property type="entry name" value="Copper amine oxidase-like, N-terminal domain"/>
    <property type="match status" value="1"/>
</dbReference>
<dbReference type="EMBL" id="LOED01000030">
    <property type="protein sequence ID" value="KXG75201.1"/>
    <property type="molecule type" value="Genomic_DNA"/>
</dbReference>
<organism evidence="2 3">
    <name type="scientific">Fervidicola ferrireducens</name>
    <dbReference type="NCBI Taxonomy" id="520764"/>
    <lineage>
        <taxon>Bacteria</taxon>
        <taxon>Bacillati</taxon>
        <taxon>Bacillota</taxon>
        <taxon>Clostridia</taxon>
        <taxon>Thermosediminibacterales</taxon>
        <taxon>Thermosediminibacteraceae</taxon>
        <taxon>Fervidicola</taxon>
    </lineage>
</organism>
<evidence type="ECO:0000259" key="1">
    <source>
        <dbReference type="Pfam" id="PF07833"/>
    </source>
</evidence>
<dbReference type="Pfam" id="PF07833">
    <property type="entry name" value="Cu_amine_oxidN1"/>
    <property type="match status" value="1"/>
</dbReference>
<feature type="domain" description="Copper amine oxidase-like N-terminal" evidence="1">
    <location>
        <begin position="8"/>
        <end position="114"/>
    </location>
</feature>
<proteinExistence type="predicted"/>
<keyword evidence="3" id="KW-1185">Reference proteome</keyword>
<comment type="caution">
    <text evidence="2">The sequence shown here is derived from an EMBL/GenBank/DDBJ whole genome shotgun (WGS) entry which is preliminary data.</text>
</comment>
<evidence type="ECO:0000313" key="3">
    <source>
        <dbReference type="Proteomes" id="UP000070427"/>
    </source>
</evidence>
<dbReference type="Proteomes" id="UP000070427">
    <property type="component" value="Unassembled WGS sequence"/>
</dbReference>
<reference evidence="2 3" key="1">
    <citation type="submission" date="2015-12" db="EMBL/GenBank/DDBJ databases">
        <title>Draft genome sequnece of Fervidicola ferrireducens strain Y170.</title>
        <authorList>
            <person name="Patel B.K."/>
        </authorList>
    </citation>
    <scope>NUCLEOTIDE SEQUENCE [LARGE SCALE GENOMIC DNA]</scope>
    <source>
        <strain evidence="2 3">Y170</strain>
    </source>
</reference>
<protein>
    <recommendedName>
        <fullName evidence="1">Copper amine oxidase-like N-terminal domain-containing protein</fullName>
    </recommendedName>
</protein>
<dbReference type="STRING" id="520764.AN618_19780"/>
<name>A0A140L3S6_9FIRM</name>
<dbReference type="SUPFAM" id="SSF55383">
    <property type="entry name" value="Copper amine oxidase, domain N"/>
    <property type="match status" value="1"/>
</dbReference>
<sequence>MGSQSARVKGKNITLPVSPMIVNKRAMIPVRLAGEALGLDVKWDSKNRMLAVSRESVSAVLKLNSPFMVKSPGGWVDLGVGPALKGGILFVPANFFKEMGFNVRWDSKLKTIEIF</sequence>
<dbReference type="InterPro" id="IPR012854">
    <property type="entry name" value="Cu_amine_oxidase-like_N"/>
</dbReference>
<accession>A0A140L3S6</accession>
<evidence type="ECO:0000313" key="2">
    <source>
        <dbReference type="EMBL" id="KXG75201.1"/>
    </source>
</evidence>
<gene>
    <name evidence="2" type="ORF">AN618_19780</name>
</gene>
<dbReference type="AlphaFoldDB" id="A0A140L3S6"/>